<proteinExistence type="predicted"/>
<dbReference type="RefSeq" id="WP_344861659.1">
    <property type="nucleotide sequence ID" value="NZ_BAAAUT010000031.1"/>
</dbReference>
<dbReference type="EMBL" id="BAAAUT010000031">
    <property type="protein sequence ID" value="GAA3144783.1"/>
    <property type="molecule type" value="Genomic_DNA"/>
</dbReference>
<organism evidence="1 2">
    <name type="scientific">Planomonospora alba</name>
    <dbReference type="NCBI Taxonomy" id="161354"/>
    <lineage>
        <taxon>Bacteria</taxon>
        <taxon>Bacillati</taxon>
        <taxon>Actinomycetota</taxon>
        <taxon>Actinomycetes</taxon>
        <taxon>Streptosporangiales</taxon>
        <taxon>Streptosporangiaceae</taxon>
        <taxon>Planomonospora</taxon>
    </lineage>
</organism>
<accession>A0ABP6NFH5</accession>
<evidence type="ECO:0000313" key="2">
    <source>
        <dbReference type="Proteomes" id="UP001500320"/>
    </source>
</evidence>
<sequence length="170" mass="18539">MSVPVAAAQGDMWMNYHTLLVAEAGTLPQTPVVFPNGLVTTQPGIAIIKTGIHTGKVAVSVEVYDEPPRVTTEEWDEVVEMPLEAVLGRMRVCGLASEAPDYFPDLTPEGPGQYRIRVHARGRDAAIDLVAETPVEEYLIMTWPSSKAPEAIYKQSDSYGDQQRAASEVI</sequence>
<gene>
    <name evidence="1" type="ORF">GCM10010466_39840</name>
</gene>
<protein>
    <submittedName>
        <fullName evidence="1">Uncharacterized protein</fullName>
    </submittedName>
</protein>
<keyword evidence="2" id="KW-1185">Reference proteome</keyword>
<dbReference type="Proteomes" id="UP001500320">
    <property type="component" value="Unassembled WGS sequence"/>
</dbReference>
<comment type="caution">
    <text evidence="1">The sequence shown here is derived from an EMBL/GenBank/DDBJ whole genome shotgun (WGS) entry which is preliminary data.</text>
</comment>
<reference evidence="2" key="1">
    <citation type="journal article" date="2019" name="Int. J. Syst. Evol. Microbiol.">
        <title>The Global Catalogue of Microorganisms (GCM) 10K type strain sequencing project: providing services to taxonomists for standard genome sequencing and annotation.</title>
        <authorList>
            <consortium name="The Broad Institute Genomics Platform"/>
            <consortium name="The Broad Institute Genome Sequencing Center for Infectious Disease"/>
            <person name="Wu L."/>
            <person name="Ma J."/>
        </authorList>
    </citation>
    <scope>NUCLEOTIDE SEQUENCE [LARGE SCALE GENOMIC DNA]</scope>
    <source>
        <strain evidence="2">JCM 9373</strain>
    </source>
</reference>
<evidence type="ECO:0000313" key="1">
    <source>
        <dbReference type="EMBL" id="GAA3144783.1"/>
    </source>
</evidence>
<name>A0ABP6NFH5_9ACTN</name>